<dbReference type="InterPro" id="IPR010921">
    <property type="entry name" value="Trp_repressor/repl_initiator"/>
</dbReference>
<dbReference type="GO" id="GO:0006313">
    <property type="term" value="P:DNA transposition"/>
    <property type="evidence" value="ECO:0007669"/>
    <property type="project" value="InterPro"/>
</dbReference>
<accession>A0A6N0HS64</accession>
<dbReference type="EMBL" id="CP054491">
    <property type="protein sequence ID" value="QKQ25158.1"/>
    <property type="molecule type" value="Genomic_DNA"/>
</dbReference>
<dbReference type="AlphaFoldDB" id="A0A6N0HS64"/>
<evidence type="ECO:0000313" key="2">
    <source>
        <dbReference type="Proteomes" id="UP000509658"/>
    </source>
</evidence>
<keyword evidence="2" id="KW-1185">Reference proteome</keyword>
<dbReference type="SUPFAM" id="SSF48295">
    <property type="entry name" value="TrpR-like"/>
    <property type="match status" value="1"/>
</dbReference>
<dbReference type="Pfam" id="PF01527">
    <property type="entry name" value="HTH_Tnp_1"/>
    <property type="match status" value="1"/>
</dbReference>
<proteinExistence type="predicted"/>
<evidence type="ECO:0000313" key="1">
    <source>
        <dbReference type="EMBL" id="QKQ25158.1"/>
    </source>
</evidence>
<dbReference type="KEGG" id="rev:HUE57_01790"/>
<sequence>MPKYNNPRKTWRYTDEFKVKAVQLSFLEGVQVKEVADTLDIHPFMLSRWRKEYREGVIVADKRKR</sequence>
<dbReference type="InterPro" id="IPR002514">
    <property type="entry name" value="Transposase_8"/>
</dbReference>
<gene>
    <name evidence="1" type="ORF">HUE57_01790</name>
</gene>
<reference evidence="1 2" key="1">
    <citation type="submission" date="2020-05" db="EMBL/GenBank/DDBJ databases">
        <title>Horizontal transmission and recombination maintain forever young bacterial symbiont genomes.</title>
        <authorList>
            <person name="Russell S.L."/>
            <person name="Pepper-Tunick E."/>
            <person name="Svedberg J."/>
            <person name="Byrne A."/>
            <person name="Ruelas Castillo J."/>
            <person name="Vollmers C."/>
            <person name="Beinart R.A."/>
            <person name="Corbett-Detig R."/>
        </authorList>
    </citation>
    <scope>NUCLEOTIDE SEQUENCE [LARGE SCALE GENOMIC DNA]</scope>
    <source>
        <strain evidence="1">Santa_Monica_outfall</strain>
    </source>
</reference>
<protein>
    <submittedName>
        <fullName evidence="1">Transposase</fullName>
    </submittedName>
</protein>
<dbReference type="Gene3D" id="1.10.10.60">
    <property type="entry name" value="Homeodomain-like"/>
    <property type="match status" value="1"/>
</dbReference>
<dbReference type="GO" id="GO:0043565">
    <property type="term" value="F:sequence-specific DNA binding"/>
    <property type="evidence" value="ECO:0007669"/>
    <property type="project" value="InterPro"/>
</dbReference>
<dbReference type="GO" id="GO:0004803">
    <property type="term" value="F:transposase activity"/>
    <property type="evidence" value="ECO:0007669"/>
    <property type="project" value="InterPro"/>
</dbReference>
<name>A0A6N0HS64_9GAMM</name>
<organism evidence="1 2">
    <name type="scientific">Candidatus Reidiella endopervernicosa</name>
    <dbReference type="NCBI Taxonomy" id="2738883"/>
    <lineage>
        <taxon>Bacteria</taxon>
        <taxon>Pseudomonadati</taxon>
        <taxon>Pseudomonadota</taxon>
        <taxon>Gammaproteobacteria</taxon>
        <taxon>Candidatus Reidiella</taxon>
    </lineage>
</organism>
<dbReference type="Proteomes" id="UP000509658">
    <property type="component" value="Chromosome"/>
</dbReference>